<dbReference type="Proteomes" id="UP000076925">
    <property type="component" value="Unassembled WGS sequence"/>
</dbReference>
<comment type="caution">
    <text evidence="4">The sequence shown here is derived from an EMBL/GenBank/DDBJ whole genome shotgun (WGS) entry which is preliminary data.</text>
</comment>
<evidence type="ECO:0000256" key="1">
    <source>
        <dbReference type="ARBA" id="ARBA00023002"/>
    </source>
</evidence>
<protein>
    <submittedName>
        <fullName evidence="4">FAD-binding protein</fullName>
    </submittedName>
</protein>
<dbReference type="PANTHER" id="PTHR43747">
    <property type="entry name" value="FAD-BINDING PROTEIN"/>
    <property type="match status" value="1"/>
</dbReference>
<reference evidence="4 5" key="1">
    <citation type="journal article" date="2013" name="Genome Biol. Evol.">
        <title>Genomes of Stigonematalean cyanobacteria (subsection V) and the evolution of oxygenic photosynthesis from prokaryotes to plastids.</title>
        <authorList>
            <person name="Dagan T."/>
            <person name="Roettger M."/>
            <person name="Stucken K."/>
            <person name="Landan G."/>
            <person name="Koch R."/>
            <person name="Major P."/>
            <person name="Gould S.B."/>
            <person name="Goremykin V.V."/>
            <person name="Rippka R."/>
            <person name="Tandeau de Marsac N."/>
            <person name="Gugger M."/>
            <person name="Lockhart P.J."/>
            <person name="Allen J.F."/>
            <person name="Brune I."/>
            <person name="Maus I."/>
            <person name="Puhler A."/>
            <person name="Martin W.F."/>
        </authorList>
    </citation>
    <scope>NUCLEOTIDE SEQUENCE [LARGE SCALE GENOMIC DNA]</scope>
    <source>
        <strain evidence="4 5">PCC 7110</strain>
    </source>
</reference>
<dbReference type="PANTHER" id="PTHR43747:SF5">
    <property type="entry name" value="FAD-BINDING DOMAIN-CONTAINING PROTEIN"/>
    <property type="match status" value="1"/>
</dbReference>
<dbReference type="SUPFAM" id="SSF51905">
    <property type="entry name" value="FAD/NAD(P)-binding domain"/>
    <property type="match status" value="1"/>
</dbReference>
<gene>
    <name evidence="4" type="ORF">WA1_44690</name>
</gene>
<keyword evidence="5" id="KW-1185">Reference proteome</keyword>
<dbReference type="OrthoDB" id="9806565at2"/>
<dbReference type="Gene3D" id="3.50.50.60">
    <property type="entry name" value="FAD/NAD(P)-binding domain"/>
    <property type="match status" value="1"/>
</dbReference>
<evidence type="ECO:0000256" key="3">
    <source>
        <dbReference type="ARBA" id="ARBA00038396"/>
    </source>
</evidence>
<evidence type="ECO:0000313" key="4">
    <source>
        <dbReference type="EMBL" id="KYC36774.1"/>
    </source>
</evidence>
<dbReference type="InterPro" id="IPR006905">
    <property type="entry name" value="Flavin_halogenase"/>
</dbReference>
<keyword evidence="2" id="KW-0503">Monooxygenase</keyword>
<evidence type="ECO:0000256" key="2">
    <source>
        <dbReference type="ARBA" id="ARBA00023033"/>
    </source>
</evidence>
<keyword evidence="1" id="KW-0560">Oxidoreductase</keyword>
<name>A0A139WWF9_9CYAN</name>
<dbReference type="PRINTS" id="PR00420">
    <property type="entry name" value="RNGMNOXGNASE"/>
</dbReference>
<dbReference type="EMBL" id="ANNX02000047">
    <property type="protein sequence ID" value="KYC36774.1"/>
    <property type="molecule type" value="Genomic_DNA"/>
</dbReference>
<organism evidence="4 5">
    <name type="scientific">Scytonema hofmannii PCC 7110</name>
    <dbReference type="NCBI Taxonomy" id="128403"/>
    <lineage>
        <taxon>Bacteria</taxon>
        <taxon>Bacillati</taxon>
        <taxon>Cyanobacteriota</taxon>
        <taxon>Cyanophyceae</taxon>
        <taxon>Nostocales</taxon>
        <taxon>Scytonemataceae</taxon>
        <taxon>Scytonema</taxon>
    </lineage>
</organism>
<dbReference type="InterPro" id="IPR036188">
    <property type="entry name" value="FAD/NAD-bd_sf"/>
</dbReference>
<proteinExistence type="inferred from homology"/>
<dbReference type="Pfam" id="PF04820">
    <property type="entry name" value="Trp_halogenase"/>
    <property type="match status" value="2"/>
</dbReference>
<dbReference type="GO" id="GO:0004497">
    <property type="term" value="F:monooxygenase activity"/>
    <property type="evidence" value="ECO:0007669"/>
    <property type="project" value="UniProtKB-KW"/>
</dbReference>
<dbReference type="RefSeq" id="WP_017744817.1">
    <property type="nucleotide sequence ID" value="NZ_KQ976354.1"/>
</dbReference>
<dbReference type="STRING" id="128403.WA1_44690"/>
<accession>A0A139WWF9</accession>
<evidence type="ECO:0000313" key="5">
    <source>
        <dbReference type="Proteomes" id="UP000076925"/>
    </source>
</evidence>
<dbReference type="AlphaFoldDB" id="A0A139WWF9"/>
<sequence>MSNIPNSTQILVIGGGPAGSTAATLLAREGFDVTLLERDIFPRYHIGESLLPSALEIFDLLGVREKVEAQGFQRKPGAYLEWGKEKWSLNFGELSGDHTYSFQVRRAEFDHLLLEHSKSQGVKVFEGTEIRQVSFDGNRPKSATWSQSNGATGDISFDFVIDASGRAGVLSTRYLKNRRNHNVFQNIAIWGYWKNVKRLPQGQEGAIAVGSIPEGWLWGIPLDEEIMSVGVVMHKDLYKERRNKKLEDIYSEAIQECSLISDMIAPGELVSEVKVEQDYSYTSDYFSGPGYFVSGDAACFLDPLLSSGVHLATYSALLAAASIASIKRGEIDEEQAATFYDKSYRQAYLRFLVFVSAFYDQNRGKDSYFWEAQKLSRHDFSGADLNLAFLNLVSGVEDLVDAQEGATEFAVSEMSKRIKENHDLRQDKETLASKDKSTDSAIQSTNNFFNAVEGFFSLSAAGAIDGVYVVTKPNLGLAQVTPTRELQTGVRG</sequence>
<comment type="similarity">
    <text evidence="3">Belongs to the flavin-dependent halogenase family. Bacterial tryptophan halogenase subfamily.</text>
</comment>
<dbReference type="InterPro" id="IPR050816">
    <property type="entry name" value="Flavin-dep_Halogenase_NPB"/>
</dbReference>
<dbReference type="Gene3D" id="3.30.9.100">
    <property type="match status" value="1"/>
</dbReference>